<evidence type="ECO:0000259" key="10">
    <source>
        <dbReference type="Pfam" id="PF02838"/>
    </source>
</evidence>
<dbReference type="Pfam" id="PF02838">
    <property type="entry name" value="Glyco_hydro_20b"/>
    <property type="match status" value="1"/>
</dbReference>
<feature type="signal peptide" evidence="8">
    <location>
        <begin position="1"/>
        <end position="19"/>
    </location>
</feature>
<keyword evidence="4" id="KW-0378">Hydrolase</keyword>
<protein>
    <recommendedName>
        <fullName evidence="3">beta-N-acetylhexosaminidase</fullName>
        <ecNumber evidence="3">3.2.1.52</ecNumber>
    </recommendedName>
    <alternativeName>
        <fullName evidence="6">Beta-N-acetylhexosaminidase</fullName>
    </alternativeName>
    <alternativeName>
        <fullName evidence="7">N-acetyl-beta-glucosaminidase</fullName>
    </alternativeName>
</protein>
<dbReference type="Pfam" id="PF00728">
    <property type="entry name" value="Glyco_hydro_20"/>
    <property type="match status" value="2"/>
</dbReference>
<dbReference type="PANTHER" id="PTHR22600:SF57">
    <property type="entry name" value="BETA-N-ACETYLHEXOSAMINIDASE"/>
    <property type="match status" value="1"/>
</dbReference>
<dbReference type="PRINTS" id="PR00738">
    <property type="entry name" value="GLHYDRLASE20"/>
</dbReference>
<dbReference type="EC" id="3.2.1.52" evidence="3"/>
<sequence length="797" mass="87775">MRAKFLLLGFLAISCAARAELPVLMPQPAQLQGAGTLVPIPKSLGIAVEGPGQLAQSAALQLLAQFQPQLQLRQVEAAQAQLQIRVRQSIQMPGPDDDESYQLEINKDRINLNAPSSTGMLYGLMALSQLIRCDSSATAGVCTVPTVTIRDQPRFRWRGLLLDSARRFIPLADIRRTLDGMAAAKLNVLHWHLTDDQGWRIESKAYPKLHQLASQGQFYTQAEVQQLVAYAAARGIRVVPELDLPGHASAIGMAYPELLAWPDAVQDQQGLKPLPAERRFGVFTPVLDISSAATWQFIQALVAEWRQMFPDPYLHIGGDEVKADHWLANSKIQRLMQQQQLADGHALQAYFNQQLAHLLQQQQRRMIGWDETLHPALPQTTLVQSWQGQDALGAAVRAGHPALLSAGFYLDMPQPAAYHWQNDPLLVTAPLTVPADKKQQLQFGYNLQRLNGKAVTGTVRLYQTKNGQWQGSLAATGRGVVPAQVRVWLVTPGAGALQVRVDADNYLGPVQLRFNLQSGAPAQALALIGNHSYPLELRAEPYQALAATPALTAAQQQLLWGGEAALWTELVSPDLLDTKLWPRLFVVAERFWSPAGSQHIATLPSRLQQMDDYALQIGLLHRQQAQASLQQWATRVLTGGSTALTPAQFQALQDFSQYLQPLHYYGRHHLKTAAGRYHLDEPLNQLADALLLEPPVLLALQQSFAAAPACQLPTDWSVWQRAFTQQQQLLSPIATGSPELKRLLAQQQQFSRIISANSQPAEKASQLLQLLQPAGEVVFAPAAAALDWADRCAAQTQ</sequence>
<evidence type="ECO:0000259" key="9">
    <source>
        <dbReference type="Pfam" id="PF00728"/>
    </source>
</evidence>
<evidence type="ECO:0000256" key="8">
    <source>
        <dbReference type="SAM" id="SignalP"/>
    </source>
</evidence>
<keyword evidence="5" id="KW-0326">Glycosidase</keyword>
<comment type="catalytic activity">
    <reaction evidence="1">
        <text>Hydrolysis of terminal non-reducing N-acetyl-D-hexosamine residues in N-acetyl-beta-D-hexosaminides.</text>
        <dbReference type="EC" id="3.2.1.52"/>
    </reaction>
</comment>
<evidence type="ECO:0000256" key="2">
    <source>
        <dbReference type="ARBA" id="ARBA00006285"/>
    </source>
</evidence>
<evidence type="ECO:0000313" key="11">
    <source>
        <dbReference type="EMBL" id="MFC0049372.1"/>
    </source>
</evidence>
<evidence type="ECO:0000256" key="4">
    <source>
        <dbReference type="ARBA" id="ARBA00022801"/>
    </source>
</evidence>
<name>A0ABV6BH04_9GAMM</name>
<dbReference type="SUPFAM" id="SSF51445">
    <property type="entry name" value="(Trans)glycosidases"/>
    <property type="match status" value="1"/>
</dbReference>
<dbReference type="Proteomes" id="UP001589813">
    <property type="component" value="Unassembled WGS sequence"/>
</dbReference>
<dbReference type="EMBL" id="JBHLXP010000003">
    <property type="protein sequence ID" value="MFC0049372.1"/>
    <property type="molecule type" value="Genomic_DNA"/>
</dbReference>
<evidence type="ECO:0000256" key="3">
    <source>
        <dbReference type="ARBA" id="ARBA00012663"/>
    </source>
</evidence>
<evidence type="ECO:0000313" key="12">
    <source>
        <dbReference type="Proteomes" id="UP001589813"/>
    </source>
</evidence>
<keyword evidence="12" id="KW-1185">Reference proteome</keyword>
<evidence type="ECO:0000256" key="7">
    <source>
        <dbReference type="ARBA" id="ARBA00033000"/>
    </source>
</evidence>
<keyword evidence="8" id="KW-0732">Signal</keyword>
<evidence type="ECO:0000256" key="5">
    <source>
        <dbReference type="ARBA" id="ARBA00023295"/>
    </source>
</evidence>
<comment type="caution">
    <text evidence="11">The sequence shown here is derived from an EMBL/GenBank/DDBJ whole genome shotgun (WGS) entry which is preliminary data.</text>
</comment>
<feature type="domain" description="Beta-hexosaminidase bacterial type N-terminal" evidence="10">
    <location>
        <begin position="24"/>
        <end position="152"/>
    </location>
</feature>
<gene>
    <name evidence="11" type="ORF">ACFFJP_13835</name>
</gene>
<feature type="domain" description="Glycoside hydrolase family 20 catalytic" evidence="9">
    <location>
        <begin position="545"/>
        <end position="594"/>
    </location>
</feature>
<dbReference type="RefSeq" id="WP_377245077.1">
    <property type="nucleotide sequence ID" value="NZ_JBHLXP010000003.1"/>
</dbReference>
<dbReference type="SUPFAM" id="SSF55545">
    <property type="entry name" value="beta-N-acetylhexosaminidase-like domain"/>
    <property type="match status" value="1"/>
</dbReference>
<organism evidence="11 12">
    <name type="scientific">Rheinheimera tilapiae</name>
    <dbReference type="NCBI Taxonomy" id="875043"/>
    <lineage>
        <taxon>Bacteria</taxon>
        <taxon>Pseudomonadati</taxon>
        <taxon>Pseudomonadota</taxon>
        <taxon>Gammaproteobacteria</taxon>
        <taxon>Chromatiales</taxon>
        <taxon>Chromatiaceae</taxon>
        <taxon>Rheinheimera</taxon>
    </lineage>
</organism>
<dbReference type="InterPro" id="IPR029018">
    <property type="entry name" value="Hex-like_dom2"/>
</dbReference>
<comment type="similarity">
    <text evidence="2">Belongs to the glycosyl hydrolase 20 family.</text>
</comment>
<dbReference type="InterPro" id="IPR015882">
    <property type="entry name" value="HEX_bac_N"/>
</dbReference>
<feature type="chain" id="PRO_5046594394" description="beta-N-acetylhexosaminidase" evidence="8">
    <location>
        <begin position="20"/>
        <end position="797"/>
    </location>
</feature>
<dbReference type="PROSITE" id="PS51257">
    <property type="entry name" value="PROKAR_LIPOPROTEIN"/>
    <property type="match status" value="1"/>
</dbReference>
<dbReference type="InterPro" id="IPR017853">
    <property type="entry name" value="GH"/>
</dbReference>
<evidence type="ECO:0000256" key="1">
    <source>
        <dbReference type="ARBA" id="ARBA00001231"/>
    </source>
</evidence>
<evidence type="ECO:0000256" key="6">
    <source>
        <dbReference type="ARBA" id="ARBA00030512"/>
    </source>
</evidence>
<feature type="domain" description="Glycoside hydrolase family 20 catalytic" evidence="9">
    <location>
        <begin position="155"/>
        <end position="419"/>
    </location>
</feature>
<dbReference type="Gene3D" id="3.20.20.80">
    <property type="entry name" value="Glycosidases"/>
    <property type="match status" value="2"/>
</dbReference>
<dbReference type="InterPro" id="IPR025705">
    <property type="entry name" value="Beta_hexosaminidase_sua/sub"/>
</dbReference>
<dbReference type="Gene3D" id="3.30.379.10">
    <property type="entry name" value="Chitobiase/beta-hexosaminidase domain 2-like"/>
    <property type="match status" value="1"/>
</dbReference>
<proteinExistence type="inferred from homology"/>
<dbReference type="InterPro" id="IPR015883">
    <property type="entry name" value="Glyco_hydro_20_cat"/>
</dbReference>
<dbReference type="PANTHER" id="PTHR22600">
    <property type="entry name" value="BETA-HEXOSAMINIDASE"/>
    <property type="match status" value="1"/>
</dbReference>
<reference evidence="11 12" key="1">
    <citation type="submission" date="2024-09" db="EMBL/GenBank/DDBJ databases">
        <authorList>
            <person name="Sun Q."/>
            <person name="Mori K."/>
        </authorList>
    </citation>
    <scope>NUCLEOTIDE SEQUENCE [LARGE SCALE GENOMIC DNA]</scope>
    <source>
        <strain evidence="11 12">KCTC 23315</strain>
    </source>
</reference>
<accession>A0ABV6BH04</accession>